<gene>
    <name evidence="2" type="ORF">HPHPA9_0453</name>
</gene>
<comment type="caution">
    <text evidence="2">The sequence shown here is derived from an EMBL/GenBank/DDBJ whole genome shotgun (WGS) entry which is preliminary data.</text>
</comment>
<dbReference type="AlphaFoldDB" id="I9RJF8"/>
<sequence length="43" mass="4849">MKIKNKSTASVSCSSTALKGFKKSDNTNTHHNNKRMRNPTQTR</sequence>
<proteinExistence type="predicted"/>
<name>I9RJF8_HELPX</name>
<accession>I9RJF8</accession>
<dbReference type="EMBL" id="AKOC01000004">
    <property type="protein sequence ID" value="EJB45019.1"/>
    <property type="molecule type" value="Genomic_DNA"/>
</dbReference>
<evidence type="ECO:0000313" key="3">
    <source>
        <dbReference type="Proteomes" id="UP000005483"/>
    </source>
</evidence>
<dbReference type="Proteomes" id="UP000005483">
    <property type="component" value="Unassembled WGS sequence"/>
</dbReference>
<reference evidence="2 3" key="1">
    <citation type="submission" date="2012-04" db="EMBL/GenBank/DDBJ databases">
        <title>Genome sequence of Helicobacter pylori Hp A-9.</title>
        <authorList>
            <person name="Blanchard T.G."/>
            <person name="Czinn S.J."/>
            <person name="McCracken C."/>
            <person name="Abolude K."/>
            <person name="Maroo A."/>
            <person name="Santana-Cruz I."/>
            <person name="Tallon L.J."/>
            <person name="Ficke F.W.F."/>
        </authorList>
    </citation>
    <scope>NUCLEOTIDE SEQUENCE [LARGE SCALE GENOMIC DNA]</scope>
    <source>
        <strain evidence="2 3">Hp A-9</strain>
    </source>
</reference>
<feature type="region of interest" description="Disordered" evidence="1">
    <location>
        <begin position="1"/>
        <end position="43"/>
    </location>
</feature>
<feature type="compositionally biased region" description="Polar residues" evidence="1">
    <location>
        <begin position="1"/>
        <end position="17"/>
    </location>
</feature>
<organism evidence="2 3">
    <name type="scientific">Helicobacter pylori Hp A-9</name>
    <dbReference type="NCBI Taxonomy" id="992034"/>
    <lineage>
        <taxon>Bacteria</taxon>
        <taxon>Pseudomonadati</taxon>
        <taxon>Campylobacterota</taxon>
        <taxon>Epsilonproteobacteria</taxon>
        <taxon>Campylobacterales</taxon>
        <taxon>Helicobacteraceae</taxon>
        <taxon>Helicobacter</taxon>
    </lineage>
</organism>
<protein>
    <submittedName>
        <fullName evidence="2">Uncharacterized protein</fullName>
    </submittedName>
</protein>
<evidence type="ECO:0000256" key="1">
    <source>
        <dbReference type="SAM" id="MobiDB-lite"/>
    </source>
</evidence>
<evidence type="ECO:0000313" key="2">
    <source>
        <dbReference type="EMBL" id="EJB45019.1"/>
    </source>
</evidence>